<dbReference type="EMBL" id="JBHMBS010000031">
    <property type="protein sequence ID" value="MFB9681264.1"/>
    <property type="molecule type" value="Genomic_DNA"/>
</dbReference>
<accession>A0ABV5TQH6</accession>
<comment type="caution">
    <text evidence="1">The sequence shown here is derived from an EMBL/GenBank/DDBJ whole genome shotgun (WGS) entry which is preliminary data.</text>
</comment>
<organism evidence="1 2">
    <name type="scientific">Streptosporangium vulgare</name>
    <dbReference type="NCBI Taxonomy" id="46190"/>
    <lineage>
        <taxon>Bacteria</taxon>
        <taxon>Bacillati</taxon>
        <taxon>Actinomycetota</taxon>
        <taxon>Actinomycetes</taxon>
        <taxon>Streptosporangiales</taxon>
        <taxon>Streptosporangiaceae</taxon>
        <taxon>Streptosporangium</taxon>
    </lineage>
</organism>
<dbReference type="RefSeq" id="WP_344747708.1">
    <property type="nucleotide sequence ID" value="NZ_BAAAWW010000136.1"/>
</dbReference>
<protein>
    <submittedName>
        <fullName evidence="1">Uncharacterized protein</fullName>
    </submittedName>
</protein>
<dbReference type="Proteomes" id="UP001589610">
    <property type="component" value="Unassembled WGS sequence"/>
</dbReference>
<proteinExistence type="predicted"/>
<evidence type="ECO:0000313" key="1">
    <source>
        <dbReference type="EMBL" id="MFB9681264.1"/>
    </source>
</evidence>
<gene>
    <name evidence="1" type="ORF">ACFFRH_37790</name>
</gene>
<keyword evidence="2" id="KW-1185">Reference proteome</keyword>
<sequence>MPDLPPEAPEPEFPTRQALADAADGVGVASLVQDGYTADHLPADDTELRDAWAELESAVHALEAASQRLNALLPESFQTKHWREYTARTAPDAEEKPNA</sequence>
<reference evidence="1 2" key="1">
    <citation type="submission" date="2024-09" db="EMBL/GenBank/DDBJ databases">
        <authorList>
            <person name="Sun Q."/>
            <person name="Mori K."/>
        </authorList>
    </citation>
    <scope>NUCLEOTIDE SEQUENCE [LARGE SCALE GENOMIC DNA]</scope>
    <source>
        <strain evidence="1 2">JCM 3028</strain>
    </source>
</reference>
<evidence type="ECO:0000313" key="2">
    <source>
        <dbReference type="Proteomes" id="UP001589610"/>
    </source>
</evidence>
<name>A0ABV5TQH6_9ACTN</name>